<sequence>MNKLISINNLNFSYFETNILKNINLEAYENEKILLIGPNGAGKSTLLRVLSGFHLTRHYNDFNILGTNSPMDQFRGIAYLGNRWVKNVNFMGPSVYMADIKVSEMMKKVQQENIERRNELVELLEINLEWRMHQVSDGQRKKVQIMLGLLKPFKLLFIDEFTNDLDVVVRDNFFNYLDKECKARNACIIYATHIFDSIENWCTHVVYISNGKCQEKETIQQFNIENNLYMSVKNKILNDKNRNKEDTFKINSNLLGPQGGWSSGRSQNL</sequence>
<keyword evidence="1" id="KW-0547">Nucleotide-binding</keyword>
<evidence type="ECO:0000256" key="1">
    <source>
        <dbReference type="ARBA" id="ARBA00022741"/>
    </source>
</evidence>
<accession>A0A5E8CK90</accession>
<dbReference type="InterPro" id="IPR027417">
    <property type="entry name" value="P-loop_NTPase"/>
</dbReference>
<evidence type="ECO:0000259" key="3">
    <source>
        <dbReference type="PROSITE" id="PS50893"/>
    </source>
</evidence>
<dbReference type="GO" id="GO:0016887">
    <property type="term" value="F:ATP hydrolysis activity"/>
    <property type="evidence" value="ECO:0007669"/>
    <property type="project" value="InterPro"/>
</dbReference>
<dbReference type="AlphaFoldDB" id="A0A5E8CK90"/>
<keyword evidence="2" id="KW-0067">ATP-binding</keyword>
<protein>
    <submittedName>
        <fullName evidence="4">ABC transporter</fullName>
    </submittedName>
</protein>
<dbReference type="GO" id="GO:0005524">
    <property type="term" value="F:ATP binding"/>
    <property type="evidence" value="ECO:0007669"/>
    <property type="project" value="UniProtKB-KW"/>
</dbReference>
<dbReference type="EMBL" id="CABVLZ010000007">
    <property type="protein sequence ID" value="VVU95631.1"/>
    <property type="molecule type" value="Genomic_DNA"/>
</dbReference>
<dbReference type="InterPro" id="IPR003593">
    <property type="entry name" value="AAA+_ATPase"/>
</dbReference>
<dbReference type="PANTHER" id="PTHR43158">
    <property type="entry name" value="SKFA PEPTIDE EXPORT ATP-BINDING PROTEIN SKFE"/>
    <property type="match status" value="1"/>
</dbReference>
<dbReference type="PROSITE" id="PS50893">
    <property type="entry name" value="ABC_TRANSPORTER_2"/>
    <property type="match status" value="1"/>
</dbReference>
<dbReference type="SMART" id="SM00382">
    <property type="entry name" value="AAA"/>
    <property type="match status" value="1"/>
</dbReference>
<feature type="domain" description="ABC transporter" evidence="3">
    <location>
        <begin position="5"/>
        <end position="235"/>
    </location>
</feature>
<gene>
    <name evidence="4" type="ORF">CPAV1605_1383</name>
</gene>
<proteinExistence type="predicted"/>
<dbReference type="PANTHER" id="PTHR43158:SF2">
    <property type="entry name" value="SKFA PEPTIDE EXPORT ATP-BINDING PROTEIN SKFE"/>
    <property type="match status" value="1"/>
</dbReference>
<name>A0A5E8CK90_9ZZZZ</name>
<evidence type="ECO:0000256" key="2">
    <source>
        <dbReference type="ARBA" id="ARBA00022840"/>
    </source>
</evidence>
<dbReference type="Gene3D" id="3.40.50.300">
    <property type="entry name" value="P-loop containing nucleotide triphosphate hydrolases"/>
    <property type="match status" value="1"/>
</dbReference>
<organism evidence="4">
    <name type="scientific">seawater metagenome</name>
    <dbReference type="NCBI Taxonomy" id="1561972"/>
    <lineage>
        <taxon>unclassified sequences</taxon>
        <taxon>metagenomes</taxon>
        <taxon>ecological metagenomes</taxon>
    </lineage>
</organism>
<dbReference type="InterPro" id="IPR003439">
    <property type="entry name" value="ABC_transporter-like_ATP-bd"/>
</dbReference>
<evidence type="ECO:0000313" key="4">
    <source>
        <dbReference type="EMBL" id="VVU95631.1"/>
    </source>
</evidence>
<dbReference type="Pfam" id="PF00005">
    <property type="entry name" value="ABC_tran"/>
    <property type="match status" value="1"/>
</dbReference>
<reference evidence="4" key="1">
    <citation type="submission" date="2019-09" db="EMBL/GenBank/DDBJ databases">
        <authorList>
            <person name="Needham M D."/>
        </authorList>
    </citation>
    <scope>NUCLEOTIDE SEQUENCE</scope>
</reference>
<dbReference type="SUPFAM" id="SSF52540">
    <property type="entry name" value="P-loop containing nucleoside triphosphate hydrolases"/>
    <property type="match status" value="1"/>
</dbReference>